<dbReference type="EC" id="3.6.4.13" evidence="1"/>
<dbReference type="InterPro" id="IPR011709">
    <property type="entry name" value="DEAD-box_helicase_OB_fold"/>
</dbReference>
<dbReference type="GO" id="GO:0016787">
    <property type="term" value="F:hydrolase activity"/>
    <property type="evidence" value="ECO:0007669"/>
    <property type="project" value="UniProtKB-KW"/>
</dbReference>
<dbReference type="InterPro" id="IPR048333">
    <property type="entry name" value="HA2_WH"/>
</dbReference>
<dbReference type="InterPro" id="IPR027417">
    <property type="entry name" value="P-loop_NTPase"/>
</dbReference>
<dbReference type="HOGENOM" id="CLU_001832_5_11_1"/>
<dbReference type="STRING" id="1220924.W2RTC6"/>
<dbReference type="Pfam" id="PF07717">
    <property type="entry name" value="OB_NTP_bind"/>
    <property type="match status" value="1"/>
</dbReference>
<organism evidence="10 11">
    <name type="scientific">Cyphellophora europaea (strain CBS 101466)</name>
    <name type="common">Phialophora europaea</name>
    <dbReference type="NCBI Taxonomy" id="1220924"/>
    <lineage>
        <taxon>Eukaryota</taxon>
        <taxon>Fungi</taxon>
        <taxon>Dikarya</taxon>
        <taxon>Ascomycota</taxon>
        <taxon>Pezizomycotina</taxon>
        <taxon>Eurotiomycetes</taxon>
        <taxon>Chaetothyriomycetidae</taxon>
        <taxon>Chaetothyriales</taxon>
        <taxon>Cyphellophoraceae</taxon>
        <taxon>Cyphellophora</taxon>
    </lineage>
</organism>
<dbReference type="AlphaFoldDB" id="W2RTC6"/>
<dbReference type="PROSITE" id="PS51194">
    <property type="entry name" value="HELICASE_CTER"/>
    <property type="match status" value="1"/>
</dbReference>
<evidence type="ECO:0000256" key="4">
    <source>
        <dbReference type="ARBA" id="ARBA00022806"/>
    </source>
</evidence>
<dbReference type="RefSeq" id="XP_008718355.1">
    <property type="nucleotide sequence ID" value="XM_008720133.1"/>
</dbReference>
<feature type="domain" description="Helicase C-terminal" evidence="9">
    <location>
        <begin position="360"/>
        <end position="545"/>
    </location>
</feature>
<dbReference type="GO" id="GO:0000462">
    <property type="term" value="P:maturation of SSU-rRNA from tricistronic rRNA transcript (SSU-rRNA, 5.8S rRNA, LSU-rRNA)"/>
    <property type="evidence" value="ECO:0007669"/>
    <property type="project" value="EnsemblFungi"/>
</dbReference>
<dbReference type="OrthoDB" id="10253254at2759"/>
<name>W2RTC6_CYPE1</name>
<keyword evidence="4" id="KW-0347">Helicase</keyword>
<dbReference type="EMBL" id="KB822721">
    <property type="protein sequence ID" value="ETN39570.1"/>
    <property type="molecule type" value="Genomic_DNA"/>
</dbReference>
<dbReference type="CDD" id="cd17917">
    <property type="entry name" value="DEXHc_RHA-like"/>
    <property type="match status" value="1"/>
</dbReference>
<dbReference type="GO" id="GO:0032040">
    <property type="term" value="C:small-subunit processome"/>
    <property type="evidence" value="ECO:0007669"/>
    <property type="project" value="EnsemblFungi"/>
</dbReference>
<evidence type="ECO:0000313" key="11">
    <source>
        <dbReference type="Proteomes" id="UP000030752"/>
    </source>
</evidence>
<comment type="catalytic activity">
    <reaction evidence="6">
        <text>ATP + H2O = ADP + phosphate + H(+)</text>
        <dbReference type="Rhea" id="RHEA:13065"/>
        <dbReference type="ChEBI" id="CHEBI:15377"/>
        <dbReference type="ChEBI" id="CHEBI:15378"/>
        <dbReference type="ChEBI" id="CHEBI:30616"/>
        <dbReference type="ChEBI" id="CHEBI:43474"/>
        <dbReference type="ChEBI" id="CHEBI:456216"/>
        <dbReference type="EC" id="3.6.4.13"/>
    </reaction>
</comment>
<feature type="region of interest" description="Disordered" evidence="7">
    <location>
        <begin position="714"/>
        <end position="735"/>
    </location>
</feature>
<feature type="compositionally biased region" description="Polar residues" evidence="7">
    <location>
        <begin position="298"/>
        <end position="317"/>
    </location>
</feature>
<dbReference type="SMART" id="SM00847">
    <property type="entry name" value="HA2"/>
    <property type="match status" value="1"/>
</dbReference>
<dbReference type="eggNOG" id="KOG0922">
    <property type="taxonomic scope" value="Eukaryota"/>
</dbReference>
<keyword evidence="3" id="KW-0378">Hydrolase</keyword>
<sequence length="851" mass="92750">MAPSRGTKRNSATAFGSPKLATDGQTVLQRHRNGAPTAKTNNKNIDFDATTPRETHKREQRKQNEHPDRHNQPGLKQQAATLLATRKQLPIWSHASSIRAALSANDVLLLVGETGSGKSTQVPQFLVEERWCRRRRVQLPGGGVGKEEEEVGGCIAITQPRRVAAVSLAKRVAEEMGTTVGGKAGEVGYEVRFERRVGERVRVKFLTEGMLLMEMLRDPALKRYSCVVVDEVHERGVGVDLCLGFLRQLVRGEGEAVKGRGGAPLKVVVMSATADMEGLERFFDGNVNKKDEKEKQQDVSNGSVDGVKGQQNETWNGLSDDESSATHIATKVTSLRIPGRLHPVTVNYLPQPTPDIISAALDRITHIHTHSPLPGDVLVFLPGQETIESLLSLLTTYASTLEKNAKENPKAPAIPALLLLPLYAALPPHQQQLVFLPTPKFTRKIILSTNIAETSLTVPGVRHVIDSGLSKQRLFRPSLNIDSLLTTPISRSSAAQRAGRAGRDAPGTAWRLYTEKNYYELKQDTEPEVLRCDLSQLVLTLKAHGVKSLREWKMLSKPPKRGLERAFVGLLGIGALDEGAGNVTGVGKQMSLLPLPGNLARVLLASVRWGCVDQIVDIVASLSVENIFVNIHEGRGRGSGNGEESEDEGPSDPRLVLRSKLYRREGDHLTLLAAVQAYVEENSDRKRWCSERGISHRAMQGALDVRKQLSGILARQRDTSGSSKNGSNPPDGKATIVSTPAVEVTDLNTRILKCLLTGLHPNVARLASPAANATTKTNKKQPESMAGPPSYLTIATNQPVSIHPSSVLFGRRVEAVMSSEFVFTTKSYARCVSAVELGWVREAQEAALKDI</sequence>
<dbReference type="GO" id="GO:0003725">
    <property type="term" value="F:double-stranded RNA binding"/>
    <property type="evidence" value="ECO:0007669"/>
    <property type="project" value="TreeGrafter"/>
</dbReference>
<dbReference type="Pfam" id="PF00270">
    <property type="entry name" value="DEAD"/>
    <property type="match status" value="1"/>
</dbReference>
<feature type="compositionally biased region" description="Basic and acidic residues" evidence="7">
    <location>
        <begin position="51"/>
        <end position="71"/>
    </location>
</feature>
<dbReference type="PANTHER" id="PTHR18934">
    <property type="entry name" value="ATP-DEPENDENT RNA HELICASE"/>
    <property type="match status" value="1"/>
</dbReference>
<feature type="compositionally biased region" description="Polar residues" evidence="7">
    <location>
        <begin position="719"/>
        <end position="728"/>
    </location>
</feature>
<dbReference type="InterPro" id="IPR001650">
    <property type="entry name" value="Helicase_C-like"/>
</dbReference>
<dbReference type="SMART" id="SM00487">
    <property type="entry name" value="DEXDc"/>
    <property type="match status" value="1"/>
</dbReference>
<dbReference type="Gene3D" id="1.20.120.1080">
    <property type="match status" value="1"/>
</dbReference>
<dbReference type="GO" id="GO:0003724">
    <property type="term" value="F:RNA helicase activity"/>
    <property type="evidence" value="ECO:0007669"/>
    <property type="project" value="UniProtKB-EC"/>
</dbReference>
<dbReference type="GeneID" id="19973135"/>
<dbReference type="InterPro" id="IPR011545">
    <property type="entry name" value="DEAD/DEAH_box_helicase_dom"/>
</dbReference>
<evidence type="ECO:0000256" key="1">
    <source>
        <dbReference type="ARBA" id="ARBA00012552"/>
    </source>
</evidence>
<keyword evidence="2" id="KW-0547">Nucleotide-binding</keyword>
<dbReference type="CDD" id="cd18791">
    <property type="entry name" value="SF2_C_RHA"/>
    <property type="match status" value="1"/>
</dbReference>
<dbReference type="VEuPathDB" id="FungiDB:HMPREF1541_05796"/>
<dbReference type="GO" id="GO:0045943">
    <property type="term" value="P:positive regulation of transcription by RNA polymerase I"/>
    <property type="evidence" value="ECO:0007669"/>
    <property type="project" value="TreeGrafter"/>
</dbReference>
<feature type="region of interest" description="Disordered" evidence="7">
    <location>
        <begin position="1"/>
        <end position="75"/>
    </location>
</feature>
<dbReference type="InterPro" id="IPR014001">
    <property type="entry name" value="Helicase_ATP-bd"/>
</dbReference>
<feature type="region of interest" description="Disordered" evidence="7">
    <location>
        <begin position="290"/>
        <end position="322"/>
    </location>
</feature>
<dbReference type="SUPFAM" id="SSF52540">
    <property type="entry name" value="P-loop containing nucleoside triphosphate hydrolases"/>
    <property type="match status" value="1"/>
</dbReference>
<keyword evidence="5" id="KW-0067">ATP-binding</keyword>
<dbReference type="InParanoid" id="W2RTC6"/>
<dbReference type="Pfam" id="PF21010">
    <property type="entry name" value="HA2_C"/>
    <property type="match status" value="1"/>
</dbReference>
<reference evidence="10 11" key="1">
    <citation type="submission" date="2013-03" db="EMBL/GenBank/DDBJ databases">
        <title>The Genome Sequence of Phialophora europaea CBS 101466.</title>
        <authorList>
            <consortium name="The Broad Institute Genomics Platform"/>
            <person name="Cuomo C."/>
            <person name="de Hoog S."/>
            <person name="Gorbushina A."/>
            <person name="Walker B."/>
            <person name="Young S.K."/>
            <person name="Zeng Q."/>
            <person name="Gargeya S."/>
            <person name="Fitzgerald M."/>
            <person name="Haas B."/>
            <person name="Abouelleil A."/>
            <person name="Allen A.W."/>
            <person name="Alvarado L."/>
            <person name="Arachchi H.M."/>
            <person name="Berlin A.M."/>
            <person name="Chapman S.B."/>
            <person name="Gainer-Dewar J."/>
            <person name="Goldberg J."/>
            <person name="Griggs A."/>
            <person name="Gujja S."/>
            <person name="Hansen M."/>
            <person name="Howarth C."/>
            <person name="Imamovic A."/>
            <person name="Ireland A."/>
            <person name="Larimer J."/>
            <person name="McCowan C."/>
            <person name="Murphy C."/>
            <person name="Pearson M."/>
            <person name="Poon T.W."/>
            <person name="Priest M."/>
            <person name="Roberts A."/>
            <person name="Saif S."/>
            <person name="Shea T."/>
            <person name="Sisk P."/>
            <person name="Sykes S."/>
            <person name="Wortman J."/>
            <person name="Nusbaum C."/>
            <person name="Birren B."/>
        </authorList>
    </citation>
    <scope>NUCLEOTIDE SEQUENCE [LARGE SCALE GENOMIC DNA]</scope>
    <source>
        <strain evidence="10 11">CBS 101466</strain>
    </source>
</reference>
<evidence type="ECO:0000313" key="10">
    <source>
        <dbReference type="EMBL" id="ETN39570.1"/>
    </source>
</evidence>
<dbReference type="InterPro" id="IPR002464">
    <property type="entry name" value="DNA/RNA_helicase_DEAH_CS"/>
</dbReference>
<evidence type="ECO:0000259" key="8">
    <source>
        <dbReference type="PROSITE" id="PS51192"/>
    </source>
</evidence>
<gene>
    <name evidence="10" type="ORF">HMPREF1541_05796</name>
</gene>
<dbReference type="Gene3D" id="3.40.50.300">
    <property type="entry name" value="P-loop containing nucleotide triphosphate hydrolases"/>
    <property type="match status" value="2"/>
</dbReference>
<dbReference type="PROSITE" id="PS51192">
    <property type="entry name" value="HELICASE_ATP_BIND_1"/>
    <property type="match status" value="1"/>
</dbReference>
<dbReference type="SMART" id="SM00490">
    <property type="entry name" value="HELICc"/>
    <property type="match status" value="1"/>
</dbReference>
<protein>
    <recommendedName>
        <fullName evidence="1">RNA helicase</fullName>
        <ecNumber evidence="1">3.6.4.13</ecNumber>
    </recommendedName>
</protein>
<evidence type="ECO:0000256" key="5">
    <source>
        <dbReference type="ARBA" id="ARBA00022840"/>
    </source>
</evidence>
<accession>W2RTC6</accession>
<evidence type="ECO:0000256" key="7">
    <source>
        <dbReference type="SAM" id="MobiDB-lite"/>
    </source>
</evidence>
<dbReference type="GO" id="GO:0042802">
    <property type="term" value="F:identical protein binding"/>
    <property type="evidence" value="ECO:0007669"/>
    <property type="project" value="EnsemblFungi"/>
</dbReference>
<keyword evidence="11" id="KW-1185">Reference proteome</keyword>
<dbReference type="Proteomes" id="UP000030752">
    <property type="component" value="Unassembled WGS sequence"/>
</dbReference>
<dbReference type="InterPro" id="IPR007502">
    <property type="entry name" value="Helicase-assoc_dom"/>
</dbReference>
<evidence type="ECO:0000256" key="2">
    <source>
        <dbReference type="ARBA" id="ARBA00022741"/>
    </source>
</evidence>
<dbReference type="PROSITE" id="PS00690">
    <property type="entry name" value="DEAH_ATP_HELICASE"/>
    <property type="match status" value="1"/>
</dbReference>
<dbReference type="GO" id="GO:0005524">
    <property type="term" value="F:ATP binding"/>
    <property type="evidence" value="ECO:0007669"/>
    <property type="project" value="UniProtKB-KW"/>
</dbReference>
<evidence type="ECO:0000256" key="3">
    <source>
        <dbReference type="ARBA" id="ARBA00022801"/>
    </source>
</evidence>
<proteinExistence type="predicted"/>
<evidence type="ECO:0000259" key="9">
    <source>
        <dbReference type="PROSITE" id="PS51194"/>
    </source>
</evidence>
<dbReference type="Pfam" id="PF04408">
    <property type="entry name" value="WHD_HA2"/>
    <property type="match status" value="1"/>
</dbReference>
<feature type="domain" description="Helicase ATP-binding" evidence="8">
    <location>
        <begin position="99"/>
        <end position="292"/>
    </location>
</feature>
<dbReference type="Pfam" id="PF00271">
    <property type="entry name" value="Helicase_C"/>
    <property type="match status" value="1"/>
</dbReference>
<dbReference type="PANTHER" id="PTHR18934:SF118">
    <property type="entry name" value="ATP-DEPENDENT RNA HELICASE DHX33"/>
    <property type="match status" value="1"/>
</dbReference>
<evidence type="ECO:0000256" key="6">
    <source>
        <dbReference type="ARBA" id="ARBA00047984"/>
    </source>
</evidence>